<feature type="transmembrane region" description="Helical" evidence="19">
    <location>
        <begin position="177"/>
        <end position="193"/>
    </location>
</feature>
<dbReference type="EC" id="2.7.8.26" evidence="5 19"/>
<evidence type="ECO:0000313" key="20">
    <source>
        <dbReference type="EMBL" id="AER65893.1"/>
    </source>
</evidence>
<evidence type="ECO:0000256" key="11">
    <source>
        <dbReference type="ARBA" id="ARBA00022842"/>
    </source>
</evidence>
<comment type="similarity">
    <text evidence="4 19">Belongs to the CobS family.</text>
</comment>
<evidence type="ECO:0000256" key="5">
    <source>
        <dbReference type="ARBA" id="ARBA00013200"/>
    </source>
</evidence>
<evidence type="ECO:0000256" key="8">
    <source>
        <dbReference type="ARBA" id="ARBA00022573"/>
    </source>
</evidence>
<sequence>MKSLFIALGFLTRIPSPYSNATYTEKEMASSLACFPLVGLIAGYLVAAIDALATKFLGTMVASGVDLVAFFLITGGLHLDGLMDTADGLLSGKERERALEIMKDSRVGALGASIASLVLILKFALLASFPEGMRLVVLALFPAIGRWAMVPAITFFPYARKKGLGKSFWSFSTKKEFFVATALISALAIILLGERGLCSLAVAGGGTFLVAKRISRTLGGLTGDTYGAINEIAEILALMIMATRLQ</sequence>
<comment type="catalytic activity">
    <reaction evidence="17 19">
        <text>alpha-ribazole + adenosylcob(III)inamide-GDP = adenosylcob(III)alamin + GMP + H(+)</text>
        <dbReference type="Rhea" id="RHEA:16049"/>
        <dbReference type="ChEBI" id="CHEBI:10329"/>
        <dbReference type="ChEBI" id="CHEBI:15378"/>
        <dbReference type="ChEBI" id="CHEBI:18408"/>
        <dbReference type="ChEBI" id="CHEBI:58115"/>
        <dbReference type="ChEBI" id="CHEBI:60487"/>
        <dbReference type="EC" id="2.7.8.26"/>
    </reaction>
</comment>
<protein>
    <recommendedName>
        <fullName evidence="6 19">Adenosylcobinamide-GDP ribazoletransferase</fullName>
        <ecNumber evidence="5 19">2.7.8.26</ecNumber>
    </recommendedName>
    <alternativeName>
        <fullName evidence="16 19">Cobalamin synthase</fullName>
    </alternativeName>
    <alternativeName>
        <fullName evidence="15 19">Cobalamin-5'-phosphate synthase</fullName>
    </alternativeName>
</protein>
<dbReference type="AlphaFoldDB" id="G7V5Y8"/>
<reference evidence="21" key="1">
    <citation type="submission" date="2011-10" db="EMBL/GenBank/DDBJ databases">
        <title>The complete genome of chromosome of Thermovirga lienii DSM 17291.</title>
        <authorList>
            <consortium name="US DOE Joint Genome Institute (JGI-PGF)"/>
            <person name="Lucas S."/>
            <person name="Copeland A."/>
            <person name="Lapidus A."/>
            <person name="Glavina del Rio T."/>
            <person name="Dalin E."/>
            <person name="Tice H."/>
            <person name="Bruce D."/>
            <person name="Goodwin L."/>
            <person name="Pitluck S."/>
            <person name="Peters L."/>
            <person name="Mikhailova N."/>
            <person name="Saunders E."/>
            <person name="Kyrpides N."/>
            <person name="Mavromatis K."/>
            <person name="Ivanova N."/>
            <person name="Last F.I."/>
            <person name="Brettin T."/>
            <person name="Detter J.C."/>
            <person name="Han C."/>
            <person name="Larimer F."/>
            <person name="Land M."/>
            <person name="Hauser L."/>
            <person name="Markowitz V."/>
            <person name="Cheng J.-F."/>
            <person name="Hugenholtz P."/>
            <person name="Woyke T."/>
            <person name="Wu D."/>
            <person name="Spring S."/>
            <person name="Schroeder M."/>
            <person name="Brambilla E.-M."/>
            <person name="Klenk H.-P."/>
            <person name="Eisen J.A."/>
        </authorList>
    </citation>
    <scope>NUCLEOTIDE SEQUENCE [LARGE SCALE GENOMIC DNA]</scope>
    <source>
        <strain evidence="21">ATCC BAA-1197 / DSM 17291 / Cas60314</strain>
    </source>
</reference>
<evidence type="ECO:0000256" key="15">
    <source>
        <dbReference type="ARBA" id="ARBA00032605"/>
    </source>
</evidence>
<evidence type="ECO:0000256" key="1">
    <source>
        <dbReference type="ARBA" id="ARBA00001946"/>
    </source>
</evidence>
<evidence type="ECO:0000256" key="3">
    <source>
        <dbReference type="ARBA" id="ARBA00004663"/>
    </source>
</evidence>
<dbReference type="STRING" id="580340.Tlie_0147"/>
<dbReference type="HAMAP" id="MF_00719">
    <property type="entry name" value="CobS"/>
    <property type="match status" value="1"/>
</dbReference>
<evidence type="ECO:0000256" key="17">
    <source>
        <dbReference type="ARBA" id="ARBA00048623"/>
    </source>
</evidence>
<evidence type="ECO:0000256" key="18">
    <source>
        <dbReference type="ARBA" id="ARBA00049504"/>
    </source>
</evidence>
<organism evidence="20 21">
    <name type="scientific">Thermovirga lienii (strain ATCC BAA-1197 / DSM 17291 / Cas60314)</name>
    <dbReference type="NCBI Taxonomy" id="580340"/>
    <lineage>
        <taxon>Bacteria</taxon>
        <taxon>Thermotogati</taxon>
        <taxon>Synergistota</taxon>
        <taxon>Synergistia</taxon>
        <taxon>Synergistales</taxon>
        <taxon>Thermovirgaceae</taxon>
        <taxon>Thermovirga</taxon>
    </lineage>
</organism>
<evidence type="ECO:0000256" key="9">
    <source>
        <dbReference type="ARBA" id="ARBA00022679"/>
    </source>
</evidence>
<comment type="function">
    <text evidence="14 19">Joins adenosylcobinamide-GDP and alpha-ribazole to generate adenosylcobalamin (Ado-cobalamin). Also synthesizes adenosylcobalamin 5'-phosphate from adenosylcobinamide-GDP and alpha-ribazole 5'-phosphate.</text>
</comment>
<keyword evidence="11 19" id="KW-0460">Magnesium</keyword>
<dbReference type="PANTHER" id="PTHR34148">
    <property type="entry name" value="ADENOSYLCOBINAMIDE-GDP RIBAZOLETRANSFERASE"/>
    <property type="match status" value="1"/>
</dbReference>
<dbReference type="InterPro" id="IPR003805">
    <property type="entry name" value="CobS"/>
</dbReference>
<dbReference type="NCBIfam" id="TIGR00317">
    <property type="entry name" value="cobS"/>
    <property type="match status" value="1"/>
</dbReference>
<evidence type="ECO:0000256" key="13">
    <source>
        <dbReference type="ARBA" id="ARBA00023136"/>
    </source>
</evidence>
<dbReference type="UniPathway" id="UPA00148">
    <property type="reaction ID" value="UER00238"/>
</dbReference>
<dbReference type="KEGG" id="tli:Tlie_0147"/>
<comment type="cofactor">
    <cofactor evidence="1 19">
        <name>Mg(2+)</name>
        <dbReference type="ChEBI" id="CHEBI:18420"/>
    </cofactor>
</comment>
<dbReference type="HOGENOM" id="CLU_057426_3_1_0"/>
<feature type="transmembrane region" description="Helical" evidence="19">
    <location>
        <begin position="107"/>
        <end position="129"/>
    </location>
</feature>
<dbReference type="GO" id="GO:0009236">
    <property type="term" value="P:cobalamin biosynthetic process"/>
    <property type="evidence" value="ECO:0007669"/>
    <property type="project" value="UniProtKB-UniRule"/>
</dbReference>
<evidence type="ECO:0000256" key="10">
    <source>
        <dbReference type="ARBA" id="ARBA00022692"/>
    </source>
</evidence>
<evidence type="ECO:0000256" key="12">
    <source>
        <dbReference type="ARBA" id="ARBA00022989"/>
    </source>
</evidence>
<evidence type="ECO:0000256" key="6">
    <source>
        <dbReference type="ARBA" id="ARBA00015850"/>
    </source>
</evidence>
<dbReference type="eggNOG" id="COG0368">
    <property type="taxonomic scope" value="Bacteria"/>
</dbReference>
<comment type="subcellular location">
    <subcellularLocation>
        <location evidence="19">Cell inner membrane</location>
        <topology evidence="19">Multi-pass membrane protein</topology>
    </subcellularLocation>
    <subcellularLocation>
        <location evidence="2">Cell membrane</location>
        <topology evidence="2">Multi-pass membrane protein</topology>
    </subcellularLocation>
</comment>
<keyword evidence="13 19" id="KW-0472">Membrane</keyword>
<keyword evidence="12 19" id="KW-1133">Transmembrane helix</keyword>
<accession>G7V5Y8</accession>
<feature type="transmembrane region" description="Helical" evidence="19">
    <location>
        <begin position="31"/>
        <end position="53"/>
    </location>
</feature>
<keyword evidence="7 19" id="KW-1003">Cell membrane</keyword>
<proteinExistence type="inferred from homology"/>
<dbReference type="Pfam" id="PF02654">
    <property type="entry name" value="CobS"/>
    <property type="match status" value="1"/>
</dbReference>
<feature type="transmembrane region" description="Helical" evidence="19">
    <location>
        <begin position="135"/>
        <end position="156"/>
    </location>
</feature>
<evidence type="ECO:0000313" key="21">
    <source>
        <dbReference type="Proteomes" id="UP000005868"/>
    </source>
</evidence>
<evidence type="ECO:0000256" key="16">
    <source>
        <dbReference type="ARBA" id="ARBA00032853"/>
    </source>
</evidence>
<evidence type="ECO:0000256" key="4">
    <source>
        <dbReference type="ARBA" id="ARBA00010561"/>
    </source>
</evidence>
<keyword evidence="21" id="KW-1185">Reference proteome</keyword>
<evidence type="ECO:0000256" key="14">
    <source>
        <dbReference type="ARBA" id="ARBA00025228"/>
    </source>
</evidence>
<comment type="pathway">
    <text evidence="3 19">Cofactor biosynthesis; adenosylcobalamin biosynthesis; adenosylcobalamin from cob(II)yrinate a,c-diamide: step 7/7.</text>
</comment>
<comment type="catalytic activity">
    <reaction evidence="18 19">
        <text>alpha-ribazole 5'-phosphate + adenosylcob(III)inamide-GDP = adenosylcob(III)alamin 5'-phosphate + GMP + H(+)</text>
        <dbReference type="Rhea" id="RHEA:23560"/>
        <dbReference type="ChEBI" id="CHEBI:15378"/>
        <dbReference type="ChEBI" id="CHEBI:57918"/>
        <dbReference type="ChEBI" id="CHEBI:58115"/>
        <dbReference type="ChEBI" id="CHEBI:60487"/>
        <dbReference type="ChEBI" id="CHEBI:60493"/>
        <dbReference type="EC" id="2.7.8.26"/>
    </reaction>
</comment>
<keyword evidence="9 19" id="KW-0808">Transferase</keyword>
<dbReference type="GO" id="GO:0005886">
    <property type="term" value="C:plasma membrane"/>
    <property type="evidence" value="ECO:0007669"/>
    <property type="project" value="UniProtKB-SubCell"/>
</dbReference>
<dbReference type="PANTHER" id="PTHR34148:SF1">
    <property type="entry name" value="ADENOSYLCOBINAMIDE-GDP RIBAZOLETRANSFERASE"/>
    <property type="match status" value="1"/>
</dbReference>
<gene>
    <name evidence="19" type="primary">cobS</name>
    <name evidence="20" type="ordered locus">Tlie_0147</name>
</gene>
<dbReference type="GO" id="GO:0008818">
    <property type="term" value="F:cobalamin 5'-phosphate synthase activity"/>
    <property type="evidence" value="ECO:0007669"/>
    <property type="project" value="UniProtKB-UniRule"/>
</dbReference>
<evidence type="ECO:0000256" key="19">
    <source>
        <dbReference type="HAMAP-Rule" id="MF_00719"/>
    </source>
</evidence>
<keyword evidence="19" id="KW-0997">Cell inner membrane</keyword>
<dbReference type="EMBL" id="CP003096">
    <property type="protein sequence ID" value="AER65893.1"/>
    <property type="molecule type" value="Genomic_DNA"/>
</dbReference>
<name>G7V5Y8_THELD</name>
<evidence type="ECO:0000256" key="7">
    <source>
        <dbReference type="ARBA" id="ARBA00022475"/>
    </source>
</evidence>
<reference evidence="20 21" key="2">
    <citation type="journal article" date="2012" name="Stand. Genomic Sci.">
        <title>Genome sequence of the moderately thermophilic, amino-acid-degrading and sulfur-reducing bacterium Thermovirga lienii type strain (Cas60314(T)).</title>
        <authorList>
            <person name="Goker M."/>
            <person name="Saunders E."/>
            <person name="Lapidus A."/>
            <person name="Nolan M."/>
            <person name="Lucas S."/>
            <person name="Hammon N."/>
            <person name="Deshpande S."/>
            <person name="Cheng J.F."/>
            <person name="Han C."/>
            <person name="Tapia R."/>
            <person name="Goodwin L.A."/>
            <person name="Pitluck S."/>
            <person name="Liolios K."/>
            <person name="Mavromatis K."/>
            <person name="Pagani I."/>
            <person name="Ivanova N."/>
            <person name="Mikhailova N."/>
            <person name="Pati A."/>
            <person name="Chen A."/>
            <person name="Palaniappan K."/>
            <person name="Land M."/>
            <person name="Chang Y.J."/>
            <person name="Jeffries C.D."/>
            <person name="Brambilla E.M."/>
            <person name="Rohde M."/>
            <person name="Spring S."/>
            <person name="Detter J.C."/>
            <person name="Woyke T."/>
            <person name="Bristow J."/>
            <person name="Eisen J.A."/>
            <person name="Markowitz V."/>
            <person name="Hugenholtz P."/>
            <person name="Kyrpides N.C."/>
            <person name="Klenk H.P."/>
        </authorList>
    </citation>
    <scope>NUCLEOTIDE SEQUENCE [LARGE SCALE GENOMIC DNA]</scope>
    <source>
        <strain evidence="21">ATCC BAA-1197 / DSM 17291 / Cas60314</strain>
    </source>
</reference>
<evidence type="ECO:0000256" key="2">
    <source>
        <dbReference type="ARBA" id="ARBA00004651"/>
    </source>
</evidence>
<keyword evidence="10 19" id="KW-0812">Transmembrane</keyword>
<dbReference type="Proteomes" id="UP000005868">
    <property type="component" value="Chromosome"/>
</dbReference>
<dbReference type="OrthoDB" id="9794626at2"/>
<dbReference type="GO" id="GO:0051073">
    <property type="term" value="F:adenosylcobinamide-GDP ribazoletransferase activity"/>
    <property type="evidence" value="ECO:0007669"/>
    <property type="project" value="UniProtKB-UniRule"/>
</dbReference>
<keyword evidence="8 19" id="KW-0169">Cobalamin biosynthesis</keyword>